<reference evidence="4" key="1">
    <citation type="journal article" date="2023" name="Proc. Natl. Acad. Sci. U.S.A.">
        <title>Genomic and structural basis for evolution of tropane alkaloid biosynthesis.</title>
        <authorList>
            <person name="Wanga Y.-J."/>
            <person name="Taina T."/>
            <person name="Yua J.-Y."/>
            <person name="Lia J."/>
            <person name="Xua B."/>
            <person name="Chenc J."/>
            <person name="D'Auriad J.C."/>
            <person name="Huanga J.-P."/>
            <person name="Huanga S.-X."/>
        </authorList>
    </citation>
    <scope>NUCLEOTIDE SEQUENCE [LARGE SCALE GENOMIC DNA]</scope>
    <source>
        <strain evidence="4">cv. KIB-2019</strain>
    </source>
</reference>
<dbReference type="EMBL" id="JAJAGQ010000011">
    <property type="protein sequence ID" value="KAJ8550131.1"/>
    <property type="molecule type" value="Genomic_DNA"/>
</dbReference>
<evidence type="ECO:0000313" key="4">
    <source>
        <dbReference type="Proteomes" id="UP001152561"/>
    </source>
</evidence>
<keyword evidence="4" id="KW-1185">Reference proteome</keyword>
<dbReference type="AlphaFoldDB" id="A0A9Q1M4X6"/>
<organism evidence="3 4">
    <name type="scientific">Anisodus acutangulus</name>
    <dbReference type="NCBI Taxonomy" id="402998"/>
    <lineage>
        <taxon>Eukaryota</taxon>
        <taxon>Viridiplantae</taxon>
        <taxon>Streptophyta</taxon>
        <taxon>Embryophyta</taxon>
        <taxon>Tracheophyta</taxon>
        <taxon>Spermatophyta</taxon>
        <taxon>Magnoliopsida</taxon>
        <taxon>eudicotyledons</taxon>
        <taxon>Gunneridae</taxon>
        <taxon>Pentapetalae</taxon>
        <taxon>asterids</taxon>
        <taxon>lamiids</taxon>
        <taxon>Solanales</taxon>
        <taxon>Solanaceae</taxon>
        <taxon>Solanoideae</taxon>
        <taxon>Hyoscyameae</taxon>
        <taxon>Anisodus</taxon>
    </lineage>
</organism>
<evidence type="ECO:0000313" key="3">
    <source>
        <dbReference type="EMBL" id="KAJ8550131.1"/>
    </source>
</evidence>
<feature type="compositionally biased region" description="Polar residues" evidence="1">
    <location>
        <begin position="195"/>
        <end position="205"/>
    </location>
</feature>
<dbReference type="InterPro" id="IPR045026">
    <property type="entry name" value="LIMYB"/>
</dbReference>
<dbReference type="InterPro" id="IPR024752">
    <property type="entry name" value="Myb/SANT-like_dom"/>
</dbReference>
<dbReference type="PANTHER" id="PTHR47584">
    <property type="match status" value="1"/>
</dbReference>
<dbReference type="Proteomes" id="UP001152561">
    <property type="component" value="Unassembled WGS sequence"/>
</dbReference>
<dbReference type="PANTHER" id="PTHR47584:SF9">
    <property type="entry name" value="L10-INTERACTING MYB DOMAIN-CONTAINING PROTEIN-LIKE"/>
    <property type="match status" value="1"/>
</dbReference>
<feature type="region of interest" description="Disordered" evidence="1">
    <location>
        <begin position="187"/>
        <end position="236"/>
    </location>
</feature>
<sequence length="324" mass="36486">MRWERGRGGSGRGKPVLYCNESRTIFTAPVYSEMTGRNARSKTQLTVQQRESQCRAKWTTSLTMIMVDVMVDEVHKGHKQSKSFSKKGWKCICNEFHKRTGLTWERERLKYRYAALRKLFATMKLLLDHTDFTWDEITGLVTATDEAWDRYIKDHPDAETIRSTGCPFYKGLTVIFADSGTCNGSTMHKDRLPGSTPSQEELSCSDSEEGPDSNEQEILQSVSSPPTDTCRKRGRRKGVDGAIARAISEMAAASRLRASAITKCNDNFTITDCIRALDELEGVNDQVYYAALDLFNNDAAREIFLSLKVGKRLTWLIGKLSGPP</sequence>
<feature type="compositionally biased region" description="Polar residues" evidence="1">
    <location>
        <begin position="216"/>
        <end position="227"/>
    </location>
</feature>
<dbReference type="OrthoDB" id="76215at2759"/>
<dbReference type="Pfam" id="PF12776">
    <property type="entry name" value="Myb_DNA-bind_3"/>
    <property type="match status" value="1"/>
</dbReference>
<evidence type="ECO:0000259" key="2">
    <source>
        <dbReference type="Pfam" id="PF12776"/>
    </source>
</evidence>
<name>A0A9Q1M4X6_9SOLA</name>
<proteinExistence type="predicted"/>
<comment type="caution">
    <text evidence="3">The sequence shown here is derived from an EMBL/GenBank/DDBJ whole genome shotgun (WGS) entry which is preliminary data.</text>
</comment>
<protein>
    <recommendedName>
        <fullName evidence="2">Myb/SANT-like domain-containing protein</fullName>
    </recommendedName>
</protein>
<evidence type="ECO:0000256" key="1">
    <source>
        <dbReference type="SAM" id="MobiDB-lite"/>
    </source>
</evidence>
<accession>A0A9Q1M4X6</accession>
<feature type="compositionally biased region" description="Acidic residues" evidence="1">
    <location>
        <begin position="206"/>
        <end position="215"/>
    </location>
</feature>
<feature type="domain" description="Myb/SANT-like" evidence="2">
    <location>
        <begin position="57"/>
        <end position="151"/>
    </location>
</feature>
<gene>
    <name evidence="3" type="ORF">K7X08_033838</name>
</gene>